<keyword evidence="3 6" id="KW-0812">Transmembrane</keyword>
<dbReference type="GO" id="GO:0010043">
    <property type="term" value="P:response to zinc ion"/>
    <property type="evidence" value="ECO:0007669"/>
    <property type="project" value="TreeGrafter"/>
</dbReference>
<dbReference type="InterPro" id="IPR037294">
    <property type="entry name" value="ABC_BtuC-like"/>
</dbReference>
<feature type="transmembrane region" description="Helical" evidence="7">
    <location>
        <begin position="243"/>
        <end position="263"/>
    </location>
</feature>
<sequence length="271" mass="29526">MIDFFQNYPFLLNAFLASILISFCSGIIGSLVVSSKNVFLTGGVAHGAFGGVGLALFFGFNTTFGASIAAILMAILMAYVTLKYKNVLDSYVAALWALGMAVGVICIDLSKGYGSDLSSYLFGSLIAVSSQDLFLIVFFDCFLLVFICIFYTEILSVFYDKEFCQLKQINTPLFLTIMFILMSLGVVMSMSVAGLILVISILSIPAYIAGFFAPSLKIQMLLSFIFSLIFIWSGFGISYAFDLSIGACVVVVSVCSLFFILFIRKLIGVER</sequence>
<comment type="subcellular location">
    <subcellularLocation>
        <location evidence="6">Cell membrane</location>
        <topology evidence="6">Multi-pass membrane protein</topology>
    </subcellularLocation>
    <subcellularLocation>
        <location evidence="1">Membrane</location>
        <topology evidence="1">Multi-pass membrane protein</topology>
    </subcellularLocation>
</comment>
<keyword evidence="9" id="KW-1185">Reference proteome</keyword>
<feature type="transmembrane region" description="Helical" evidence="7">
    <location>
        <begin position="194"/>
        <end position="213"/>
    </location>
</feature>
<protein>
    <recommendedName>
        <fullName evidence="10">Metal ABC transporter permease</fullName>
    </recommendedName>
</protein>
<evidence type="ECO:0008006" key="10">
    <source>
        <dbReference type="Google" id="ProtNLM"/>
    </source>
</evidence>
<dbReference type="InterPro" id="IPR001626">
    <property type="entry name" value="ABC_TroCD"/>
</dbReference>
<name>A0A3D8J9S3_9HELI</name>
<evidence type="ECO:0000256" key="6">
    <source>
        <dbReference type="RuleBase" id="RU003943"/>
    </source>
</evidence>
<feature type="transmembrane region" description="Helical" evidence="7">
    <location>
        <begin position="38"/>
        <end position="58"/>
    </location>
</feature>
<evidence type="ECO:0000256" key="2">
    <source>
        <dbReference type="ARBA" id="ARBA00008034"/>
    </source>
</evidence>
<dbReference type="EMBL" id="NXLX01000003">
    <property type="protein sequence ID" value="RDU74237.1"/>
    <property type="molecule type" value="Genomic_DNA"/>
</dbReference>
<evidence type="ECO:0000313" key="9">
    <source>
        <dbReference type="Proteomes" id="UP000256695"/>
    </source>
</evidence>
<dbReference type="PANTHER" id="PTHR30477">
    <property type="entry name" value="ABC-TRANSPORTER METAL-BINDING PROTEIN"/>
    <property type="match status" value="1"/>
</dbReference>
<gene>
    <name evidence="8" type="ORF">CQA57_01800</name>
</gene>
<evidence type="ECO:0000256" key="3">
    <source>
        <dbReference type="ARBA" id="ARBA00022692"/>
    </source>
</evidence>
<evidence type="ECO:0000256" key="4">
    <source>
        <dbReference type="ARBA" id="ARBA00022989"/>
    </source>
</evidence>
<reference evidence="8 9" key="1">
    <citation type="submission" date="2018-04" db="EMBL/GenBank/DDBJ databases">
        <title>Novel Campyloabacter and Helicobacter Species and Strains.</title>
        <authorList>
            <person name="Mannion A.J."/>
            <person name="Shen Z."/>
            <person name="Fox J.G."/>
        </authorList>
    </citation>
    <scope>NUCLEOTIDE SEQUENCE [LARGE SCALE GENOMIC DNA]</scope>
    <source>
        <strain evidence="8 9">MIT 04-9362</strain>
    </source>
</reference>
<feature type="transmembrane region" description="Helical" evidence="7">
    <location>
        <begin position="12"/>
        <end position="33"/>
    </location>
</feature>
<dbReference type="PANTHER" id="PTHR30477:SF18">
    <property type="entry name" value="METAL TRANSPORT SYSTEM MEMBRANE PROTEIN CT_417-RELATED"/>
    <property type="match status" value="1"/>
</dbReference>
<dbReference type="AlphaFoldDB" id="A0A3D8J9S3"/>
<keyword evidence="6" id="KW-0813">Transport</keyword>
<proteinExistence type="inferred from homology"/>
<feature type="transmembrane region" description="Helical" evidence="7">
    <location>
        <begin position="64"/>
        <end position="82"/>
    </location>
</feature>
<feature type="transmembrane region" description="Helical" evidence="7">
    <location>
        <begin position="94"/>
        <end position="113"/>
    </location>
</feature>
<organism evidence="8 9">
    <name type="scientific">Helicobacter anseris</name>
    <dbReference type="NCBI Taxonomy" id="375926"/>
    <lineage>
        <taxon>Bacteria</taxon>
        <taxon>Pseudomonadati</taxon>
        <taxon>Campylobacterota</taxon>
        <taxon>Epsilonproteobacteria</taxon>
        <taxon>Campylobacterales</taxon>
        <taxon>Helicobacteraceae</taxon>
        <taxon>Helicobacter</taxon>
    </lineage>
</organism>
<dbReference type="OrthoDB" id="9798540at2"/>
<dbReference type="Proteomes" id="UP000256695">
    <property type="component" value="Unassembled WGS sequence"/>
</dbReference>
<evidence type="ECO:0000256" key="1">
    <source>
        <dbReference type="ARBA" id="ARBA00004141"/>
    </source>
</evidence>
<dbReference type="GO" id="GO:0043190">
    <property type="term" value="C:ATP-binding cassette (ABC) transporter complex"/>
    <property type="evidence" value="ECO:0007669"/>
    <property type="project" value="InterPro"/>
</dbReference>
<evidence type="ECO:0000256" key="7">
    <source>
        <dbReference type="SAM" id="Phobius"/>
    </source>
</evidence>
<comment type="similarity">
    <text evidence="2 6">Belongs to the ABC-3 integral membrane protein family.</text>
</comment>
<keyword evidence="4 7" id="KW-1133">Transmembrane helix</keyword>
<evidence type="ECO:0000313" key="8">
    <source>
        <dbReference type="EMBL" id="RDU74237.1"/>
    </source>
</evidence>
<feature type="transmembrane region" description="Helical" evidence="7">
    <location>
        <begin position="133"/>
        <end position="159"/>
    </location>
</feature>
<feature type="transmembrane region" description="Helical" evidence="7">
    <location>
        <begin position="171"/>
        <end position="188"/>
    </location>
</feature>
<dbReference type="RefSeq" id="WP_115578532.1">
    <property type="nucleotide sequence ID" value="NZ_NXLX01000003.1"/>
</dbReference>
<feature type="transmembrane region" description="Helical" evidence="7">
    <location>
        <begin position="220"/>
        <end position="237"/>
    </location>
</feature>
<dbReference type="Pfam" id="PF00950">
    <property type="entry name" value="ABC-3"/>
    <property type="match status" value="1"/>
</dbReference>
<evidence type="ECO:0000256" key="5">
    <source>
        <dbReference type="ARBA" id="ARBA00023136"/>
    </source>
</evidence>
<dbReference type="Gene3D" id="1.10.3470.10">
    <property type="entry name" value="ABC transporter involved in vitamin B12 uptake, BtuC"/>
    <property type="match status" value="1"/>
</dbReference>
<keyword evidence="5 7" id="KW-0472">Membrane</keyword>
<accession>A0A3D8J9S3</accession>
<comment type="caution">
    <text evidence="8">The sequence shown here is derived from an EMBL/GenBank/DDBJ whole genome shotgun (WGS) entry which is preliminary data.</text>
</comment>
<dbReference type="SUPFAM" id="SSF81345">
    <property type="entry name" value="ABC transporter involved in vitamin B12 uptake, BtuC"/>
    <property type="match status" value="1"/>
</dbReference>
<dbReference type="GO" id="GO:0055085">
    <property type="term" value="P:transmembrane transport"/>
    <property type="evidence" value="ECO:0007669"/>
    <property type="project" value="InterPro"/>
</dbReference>